<feature type="transmembrane region" description="Helical" evidence="6">
    <location>
        <begin position="46"/>
        <end position="65"/>
    </location>
</feature>
<evidence type="ECO:0000256" key="5">
    <source>
        <dbReference type="ARBA" id="ARBA00023136"/>
    </source>
</evidence>
<evidence type="ECO:0000256" key="6">
    <source>
        <dbReference type="SAM" id="Phobius"/>
    </source>
</evidence>
<evidence type="ECO:0000313" key="8">
    <source>
        <dbReference type="EMBL" id="RCU49218.1"/>
    </source>
</evidence>
<feature type="domain" description="Cytochrome b561 bacterial/Ni-hydrogenase" evidence="7">
    <location>
        <begin position="14"/>
        <end position="182"/>
    </location>
</feature>
<dbReference type="InterPro" id="IPR016174">
    <property type="entry name" value="Di-haem_cyt_TM"/>
</dbReference>
<feature type="transmembrane region" description="Helical" evidence="6">
    <location>
        <begin position="21"/>
        <end position="40"/>
    </location>
</feature>
<comment type="subcellular location">
    <subcellularLocation>
        <location evidence="1">Cell membrane</location>
        <topology evidence="1">Multi-pass membrane protein</topology>
    </subcellularLocation>
</comment>
<dbReference type="Gene3D" id="1.20.950.20">
    <property type="entry name" value="Transmembrane di-heme cytochromes, Chain C"/>
    <property type="match status" value="1"/>
</dbReference>
<accession>A0A368NFG5</accession>
<dbReference type="GO" id="GO:0020037">
    <property type="term" value="F:heme binding"/>
    <property type="evidence" value="ECO:0007669"/>
    <property type="project" value="TreeGrafter"/>
</dbReference>
<keyword evidence="9" id="KW-1185">Reference proteome</keyword>
<evidence type="ECO:0000256" key="3">
    <source>
        <dbReference type="ARBA" id="ARBA00022692"/>
    </source>
</evidence>
<evidence type="ECO:0000256" key="1">
    <source>
        <dbReference type="ARBA" id="ARBA00004651"/>
    </source>
</evidence>
<evidence type="ECO:0000313" key="9">
    <source>
        <dbReference type="Proteomes" id="UP000252558"/>
    </source>
</evidence>
<sequence length="221" mass="25396">MAENLDVKQASIRVWDLPVRLFHWCQAGLFVAMWATAEFGEMDWHLWLAYCLITLWTSRIVWGFIGSDTARFSQFLRSPIAAWGYLRGSPHTQLGHNPAGGWMVMLLLLLMGLQFGSGLFTSDDIFTEGPLYSLVSDDVASFMGWWHEVNFNLLLAAVALHLLAVIVYEVKGHRLISAMFSGVRLRNGEPEVTFRASWLWWLVLLIWGGVLYYWWQPSIPW</sequence>
<evidence type="ECO:0000259" key="7">
    <source>
        <dbReference type="Pfam" id="PF01292"/>
    </source>
</evidence>
<dbReference type="EMBL" id="QPID01000007">
    <property type="protein sequence ID" value="RCU49218.1"/>
    <property type="molecule type" value="Genomic_DNA"/>
</dbReference>
<keyword evidence="5 6" id="KW-0472">Membrane</keyword>
<evidence type="ECO:0000256" key="2">
    <source>
        <dbReference type="ARBA" id="ARBA00022475"/>
    </source>
</evidence>
<dbReference type="RefSeq" id="WP_114338778.1">
    <property type="nucleotide sequence ID" value="NZ_QPID01000007.1"/>
</dbReference>
<evidence type="ECO:0000256" key="4">
    <source>
        <dbReference type="ARBA" id="ARBA00022989"/>
    </source>
</evidence>
<comment type="caution">
    <text evidence="8">The sequence shown here is derived from an EMBL/GenBank/DDBJ whole genome shotgun (WGS) entry which is preliminary data.</text>
</comment>
<dbReference type="InterPro" id="IPR051542">
    <property type="entry name" value="Hydrogenase_cytochrome"/>
</dbReference>
<keyword evidence="2" id="KW-1003">Cell membrane</keyword>
<dbReference type="Pfam" id="PF01292">
    <property type="entry name" value="Ni_hydr_CYTB"/>
    <property type="match status" value="1"/>
</dbReference>
<dbReference type="AlphaFoldDB" id="A0A368NFG5"/>
<dbReference type="SUPFAM" id="SSF81342">
    <property type="entry name" value="Transmembrane di-heme cytochromes"/>
    <property type="match status" value="1"/>
</dbReference>
<dbReference type="InterPro" id="IPR011577">
    <property type="entry name" value="Cyt_b561_bac/Ni-Hgenase"/>
</dbReference>
<dbReference type="GO" id="GO:0022904">
    <property type="term" value="P:respiratory electron transport chain"/>
    <property type="evidence" value="ECO:0007669"/>
    <property type="project" value="InterPro"/>
</dbReference>
<keyword evidence="3 6" id="KW-0812">Transmembrane</keyword>
<proteinExistence type="predicted"/>
<dbReference type="GO" id="GO:0005886">
    <property type="term" value="C:plasma membrane"/>
    <property type="evidence" value="ECO:0007669"/>
    <property type="project" value="UniProtKB-SubCell"/>
</dbReference>
<feature type="transmembrane region" description="Helical" evidence="6">
    <location>
        <begin position="192"/>
        <end position="215"/>
    </location>
</feature>
<dbReference type="OrthoDB" id="196472at2"/>
<organism evidence="8 9">
    <name type="scientific">Corallincola holothuriorum</name>
    <dbReference type="NCBI Taxonomy" id="2282215"/>
    <lineage>
        <taxon>Bacteria</taxon>
        <taxon>Pseudomonadati</taxon>
        <taxon>Pseudomonadota</taxon>
        <taxon>Gammaproteobacteria</taxon>
        <taxon>Alteromonadales</taxon>
        <taxon>Psychromonadaceae</taxon>
        <taxon>Corallincola</taxon>
    </lineage>
</organism>
<keyword evidence="4 6" id="KW-1133">Transmembrane helix</keyword>
<name>A0A368NFG5_9GAMM</name>
<feature type="transmembrane region" description="Helical" evidence="6">
    <location>
        <begin position="151"/>
        <end position="171"/>
    </location>
</feature>
<dbReference type="PANTHER" id="PTHR30485">
    <property type="entry name" value="NI/FE-HYDROGENASE 1 B-TYPE CYTOCHROME SUBUNIT"/>
    <property type="match status" value="1"/>
</dbReference>
<feature type="transmembrane region" description="Helical" evidence="6">
    <location>
        <begin position="99"/>
        <end position="120"/>
    </location>
</feature>
<gene>
    <name evidence="8" type="ORF">DU002_12775</name>
</gene>
<dbReference type="PANTHER" id="PTHR30485:SF2">
    <property type="entry name" value="BLL0597 PROTEIN"/>
    <property type="match status" value="1"/>
</dbReference>
<dbReference type="Proteomes" id="UP000252558">
    <property type="component" value="Unassembled WGS sequence"/>
</dbReference>
<protein>
    <submittedName>
        <fullName evidence="8">Cytochrome B</fullName>
    </submittedName>
</protein>
<dbReference type="GO" id="GO:0009055">
    <property type="term" value="F:electron transfer activity"/>
    <property type="evidence" value="ECO:0007669"/>
    <property type="project" value="InterPro"/>
</dbReference>
<reference evidence="8 9" key="1">
    <citation type="submission" date="2018-07" db="EMBL/GenBank/DDBJ databases">
        <title>Corallincola holothuriorum sp. nov., a new facultative anaerobe isolated from sea cucumber Apostichopus japonicus.</title>
        <authorList>
            <person name="Xia H."/>
        </authorList>
    </citation>
    <scope>NUCLEOTIDE SEQUENCE [LARGE SCALE GENOMIC DNA]</scope>
    <source>
        <strain evidence="8 9">C4</strain>
    </source>
</reference>